<evidence type="ECO:0000313" key="2">
    <source>
        <dbReference type="EMBL" id="ETX04453.1"/>
    </source>
</evidence>
<dbReference type="Proteomes" id="UP000019140">
    <property type="component" value="Unassembled WGS sequence"/>
</dbReference>
<organism evidence="2 3">
    <name type="scientific">Candidatus Entotheonella gemina</name>
    <dbReference type="NCBI Taxonomy" id="1429439"/>
    <lineage>
        <taxon>Bacteria</taxon>
        <taxon>Pseudomonadati</taxon>
        <taxon>Nitrospinota/Tectimicrobiota group</taxon>
        <taxon>Candidatus Tectimicrobiota</taxon>
        <taxon>Candidatus Entotheonellia</taxon>
        <taxon>Candidatus Entotheonellales</taxon>
        <taxon>Candidatus Entotheonellaceae</taxon>
        <taxon>Candidatus Entotheonella</taxon>
    </lineage>
</organism>
<dbReference type="InterPro" id="IPR003673">
    <property type="entry name" value="CoA-Trfase_fam_III"/>
</dbReference>
<dbReference type="InterPro" id="IPR023606">
    <property type="entry name" value="CoA-Trfase_III_dom_1_sf"/>
</dbReference>
<reference evidence="2 3" key="1">
    <citation type="journal article" date="2014" name="Nature">
        <title>An environmental bacterial taxon with a large and distinct metabolic repertoire.</title>
        <authorList>
            <person name="Wilson M.C."/>
            <person name="Mori T."/>
            <person name="Ruckert C."/>
            <person name="Uria A.R."/>
            <person name="Helf M.J."/>
            <person name="Takada K."/>
            <person name="Gernert C."/>
            <person name="Steffens U.A."/>
            <person name="Heycke N."/>
            <person name="Schmitt S."/>
            <person name="Rinke C."/>
            <person name="Helfrich E.J."/>
            <person name="Brachmann A.O."/>
            <person name="Gurgui C."/>
            <person name="Wakimoto T."/>
            <person name="Kracht M."/>
            <person name="Crusemann M."/>
            <person name="Hentschel U."/>
            <person name="Abe I."/>
            <person name="Matsunaga S."/>
            <person name="Kalinowski J."/>
            <person name="Takeyama H."/>
            <person name="Piel J."/>
        </authorList>
    </citation>
    <scope>NUCLEOTIDE SEQUENCE [LARGE SCALE GENOMIC DNA]</scope>
    <source>
        <strain evidence="3">TSY2</strain>
    </source>
</reference>
<keyword evidence="1" id="KW-0808">Transferase</keyword>
<evidence type="ECO:0000256" key="1">
    <source>
        <dbReference type="ARBA" id="ARBA00022679"/>
    </source>
</evidence>
<accession>W4M2R3</accession>
<dbReference type="InterPro" id="IPR050509">
    <property type="entry name" value="CoA-transferase_III"/>
</dbReference>
<keyword evidence="3" id="KW-1185">Reference proteome</keyword>
<dbReference type="SUPFAM" id="SSF89796">
    <property type="entry name" value="CoA-transferase family III (CaiB/BaiF)"/>
    <property type="match status" value="1"/>
</dbReference>
<protein>
    <recommendedName>
        <fullName evidence="4">CoA transferase</fullName>
    </recommendedName>
</protein>
<dbReference type="HOGENOM" id="CLU_907632_0_0_7"/>
<dbReference type="Pfam" id="PF02515">
    <property type="entry name" value="CoA_transf_3"/>
    <property type="match status" value="1"/>
</dbReference>
<proteinExistence type="predicted"/>
<dbReference type="AlphaFoldDB" id="W4M2R3"/>
<dbReference type="PANTHER" id="PTHR48228">
    <property type="entry name" value="SUCCINYL-COA--D-CITRAMALATE COA-TRANSFERASE"/>
    <property type="match status" value="1"/>
</dbReference>
<sequence length="307" mass="34640">PERWERAHARLLMVSVTPFGQSGPYRDHHKTSDLIHLALGGIMAICGYDPDEDGTYNTPPIAPQMWHAYHIASHYAFIGLLGALFHRNRTGAGQFIDISIHEACSANTEFSMPFYLYNEINVQRQMHRHAFPDVTLPVAHRAADGYYVCAGSIPTPPTLRQVARMMVDHGVAGPELLQRLSDDVFAASYEAREEVVEYTRQYVASHTAEEAYHTAQSYDLAWGTIRRPEDNLNDAQFRARGNIVELEHEELGHVKVPYTTAPWLSEKMPWQVNHRSPHLGEHNSDIYAGELGLDEPTLQSLREAGMI</sequence>
<dbReference type="GO" id="GO:0016740">
    <property type="term" value="F:transferase activity"/>
    <property type="evidence" value="ECO:0007669"/>
    <property type="project" value="UniProtKB-KW"/>
</dbReference>
<evidence type="ECO:0000313" key="3">
    <source>
        <dbReference type="Proteomes" id="UP000019140"/>
    </source>
</evidence>
<dbReference type="Gene3D" id="3.30.1540.10">
    <property type="entry name" value="formyl-coa transferase, domain 3"/>
    <property type="match status" value="1"/>
</dbReference>
<feature type="non-terminal residue" evidence="2">
    <location>
        <position position="1"/>
    </location>
</feature>
<dbReference type="Gene3D" id="3.40.50.10540">
    <property type="entry name" value="Crotonobetainyl-coa:carnitine coa-transferase, domain 1"/>
    <property type="match status" value="1"/>
</dbReference>
<dbReference type="EMBL" id="AZHX01001216">
    <property type="protein sequence ID" value="ETX04453.1"/>
    <property type="molecule type" value="Genomic_DNA"/>
</dbReference>
<gene>
    <name evidence="2" type="ORF">ETSY2_28720</name>
</gene>
<name>W4M2R3_9BACT</name>
<comment type="caution">
    <text evidence="2">The sequence shown here is derived from an EMBL/GenBank/DDBJ whole genome shotgun (WGS) entry which is preliminary data.</text>
</comment>
<evidence type="ECO:0008006" key="4">
    <source>
        <dbReference type="Google" id="ProtNLM"/>
    </source>
</evidence>
<dbReference type="PANTHER" id="PTHR48228:SF6">
    <property type="entry name" value="L-CARNITINE COA-TRANSFERASE"/>
    <property type="match status" value="1"/>
</dbReference>
<dbReference type="InterPro" id="IPR044855">
    <property type="entry name" value="CoA-Trfase_III_dom3_sf"/>
</dbReference>